<evidence type="ECO:0008006" key="3">
    <source>
        <dbReference type="Google" id="ProtNLM"/>
    </source>
</evidence>
<accession>A0A846JVN5</accession>
<organism evidence="1 2">
    <name type="scientific">Clostridium botulinum</name>
    <dbReference type="NCBI Taxonomy" id="1491"/>
    <lineage>
        <taxon>Bacteria</taxon>
        <taxon>Bacillati</taxon>
        <taxon>Bacillota</taxon>
        <taxon>Clostridia</taxon>
        <taxon>Eubacteriales</taxon>
        <taxon>Clostridiaceae</taxon>
        <taxon>Clostridium</taxon>
    </lineage>
</organism>
<gene>
    <name evidence="1" type="ORF">FDB51_11835</name>
</gene>
<proteinExistence type="predicted"/>
<protein>
    <recommendedName>
        <fullName evidence="3">DUF47 family protein</fullName>
    </recommendedName>
</protein>
<evidence type="ECO:0000313" key="2">
    <source>
        <dbReference type="Proteomes" id="UP000473681"/>
    </source>
</evidence>
<dbReference type="RefSeq" id="WP_017825067.1">
    <property type="nucleotide sequence ID" value="NZ_JACBEK010000001.1"/>
</dbReference>
<sequence>MKEKIKILNNCIEYIYYLKNKSFEIIECLHNEEEIKAFSLIADISSELAILFETLEYINEFKEKLVYIETANEKLNEIVEAIENEDTVLISDLFEYELIQILDDIQKVISEAILQMNI</sequence>
<dbReference type="Proteomes" id="UP000473681">
    <property type="component" value="Unassembled WGS sequence"/>
</dbReference>
<reference evidence="1 2" key="1">
    <citation type="submission" date="2019-04" db="EMBL/GenBank/DDBJ databases">
        <title>Genome sequencing of Clostridium botulinum Groups I-IV and Clostridium butyricum.</title>
        <authorList>
            <person name="Brunt J."/>
            <person name="Van Vliet A.H.M."/>
            <person name="Stringer S.C."/>
            <person name="Carter A.T."/>
            <person name="Peck M.W."/>
        </authorList>
    </citation>
    <scope>NUCLEOTIDE SEQUENCE [LARGE SCALE GENOMIC DNA]</scope>
    <source>
        <strain evidence="1 2">CB-K-33E</strain>
    </source>
</reference>
<evidence type="ECO:0000313" key="1">
    <source>
        <dbReference type="EMBL" id="NFN35798.1"/>
    </source>
</evidence>
<dbReference type="EMBL" id="SWVK01000016">
    <property type="protein sequence ID" value="NFN35798.1"/>
    <property type="molecule type" value="Genomic_DNA"/>
</dbReference>
<dbReference type="AlphaFoldDB" id="A0A846JVN5"/>
<name>A0A846JVN5_CLOBO</name>
<dbReference type="OrthoDB" id="1683192at2"/>
<comment type="caution">
    <text evidence="1">The sequence shown here is derived from an EMBL/GenBank/DDBJ whole genome shotgun (WGS) entry which is preliminary data.</text>
</comment>